<gene>
    <name evidence="1" type="ORF">BV898_00657</name>
</gene>
<comment type="caution">
    <text evidence="1">The sequence shown here is derived from an EMBL/GenBank/DDBJ whole genome shotgun (WGS) entry which is preliminary data.</text>
</comment>
<organism evidence="1 2">
    <name type="scientific">Hypsibius exemplaris</name>
    <name type="common">Freshwater tardigrade</name>
    <dbReference type="NCBI Taxonomy" id="2072580"/>
    <lineage>
        <taxon>Eukaryota</taxon>
        <taxon>Metazoa</taxon>
        <taxon>Ecdysozoa</taxon>
        <taxon>Tardigrada</taxon>
        <taxon>Eutardigrada</taxon>
        <taxon>Parachela</taxon>
        <taxon>Hypsibioidea</taxon>
        <taxon>Hypsibiidae</taxon>
        <taxon>Hypsibius</taxon>
    </lineage>
</organism>
<protein>
    <submittedName>
        <fullName evidence="1">Uncharacterized protein</fullName>
    </submittedName>
</protein>
<keyword evidence="2" id="KW-1185">Reference proteome</keyword>
<dbReference type="EMBL" id="MTYJ01000002">
    <property type="protein sequence ID" value="OQV25727.1"/>
    <property type="molecule type" value="Genomic_DNA"/>
</dbReference>
<sequence>MALYRILKGESSMPEYLRKLIAFEDYERTLRKKRIAAKSETTLGNTKFCLRLKSLYLLDIPEEKVPCGHLLGLPVDSSQFTTYWTERVKPVYTRPTKVVEVVDLEVVDLEVVVKVELVDVDVELEVVVVEDLSIYAALLSADSTHS</sequence>
<evidence type="ECO:0000313" key="1">
    <source>
        <dbReference type="EMBL" id="OQV25727.1"/>
    </source>
</evidence>
<evidence type="ECO:0000313" key="2">
    <source>
        <dbReference type="Proteomes" id="UP000192578"/>
    </source>
</evidence>
<dbReference type="AlphaFoldDB" id="A0A1W0XE38"/>
<proteinExistence type="predicted"/>
<name>A0A1W0XE38_HYPEX</name>
<accession>A0A1W0XE38</accession>
<reference evidence="2" key="1">
    <citation type="submission" date="2017-01" db="EMBL/GenBank/DDBJ databases">
        <title>Comparative genomics of anhydrobiosis in the tardigrade Hypsibius dujardini.</title>
        <authorList>
            <person name="Yoshida Y."/>
            <person name="Koutsovoulos G."/>
            <person name="Laetsch D."/>
            <person name="Stevens L."/>
            <person name="Kumar S."/>
            <person name="Horikawa D."/>
            <person name="Ishino K."/>
            <person name="Komine S."/>
            <person name="Tomita M."/>
            <person name="Blaxter M."/>
            <person name="Arakawa K."/>
        </authorList>
    </citation>
    <scope>NUCLEOTIDE SEQUENCE [LARGE SCALE GENOMIC DNA]</scope>
    <source>
        <strain evidence="2">Z151</strain>
    </source>
</reference>
<dbReference type="Proteomes" id="UP000192578">
    <property type="component" value="Unassembled WGS sequence"/>
</dbReference>